<keyword evidence="1" id="KW-0597">Phosphoprotein</keyword>
<evidence type="ECO:0000313" key="8">
    <source>
        <dbReference type="EMBL" id="TSK98482.1"/>
    </source>
</evidence>
<comment type="function">
    <text evidence="5">Plays an important role in meiotic recombination and associated DNA double-strand break repair.</text>
</comment>
<dbReference type="InterPro" id="IPR041562">
    <property type="entry name" value="MCM_lid"/>
</dbReference>
<dbReference type="OrthoDB" id="2015372at2759"/>
<proteinExistence type="predicted"/>
<evidence type="ECO:0000256" key="3">
    <source>
        <dbReference type="ARBA" id="ARBA00023204"/>
    </source>
</evidence>
<evidence type="ECO:0000256" key="6">
    <source>
        <dbReference type="ARBA" id="ARBA00067689"/>
    </source>
</evidence>
<evidence type="ECO:0000256" key="1">
    <source>
        <dbReference type="ARBA" id="ARBA00022553"/>
    </source>
</evidence>
<comment type="caution">
    <text evidence="8">The sequence shown here is derived from an EMBL/GenBank/DDBJ whole genome shotgun (WGS) entry which is preliminary data.</text>
</comment>
<dbReference type="GO" id="GO:0017116">
    <property type="term" value="F:single-stranded DNA helicase activity"/>
    <property type="evidence" value="ECO:0007669"/>
    <property type="project" value="TreeGrafter"/>
</dbReference>
<dbReference type="Proteomes" id="UP000319801">
    <property type="component" value="Unassembled WGS sequence"/>
</dbReference>
<organism evidence="8 9">
    <name type="scientific">Bagarius yarrelli</name>
    <name type="common">Goonch</name>
    <name type="synonym">Bagrus yarrelli</name>
    <dbReference type="NCBI Taxonomy" id="175774"/>
    <lineage>
        <taxon>Eukaryota</taxon>
        <taxon>Metazoa</taxon>
        <taxon>Chordata</taxon>
        <taxon>Craniata</taxon>
        <taxon>Vertebrata</taxon>
        <taxon>Euteleostomi</taxon>
        <taxon>Actinopterygii</taxon>
        <taxon>Neopterygii</taxon>
        <taxon>Teleostei</taxon>
        <taxon>Ostariophysi</taxon>
        <taxon>Siluriformes</taxon>
        <taxon>Sisoridae</taxon>
        <taxon>Sisorinae</taxon>
        <taxon>Bagarius</taxon>
    </lineage>
</organism>
<dbReference type="InterPro" id="IPR031327">
    <property type="entry name" value="MCM"/>
</dbReference>
<sequence length="472" mass="51514">MEDILSLKESIVTYLDRSGGLRKLVEACQSLKDELCNTMKLGHLYRVVGIPARVHQGSDITWTIEACSVQNLVPENPSCISNNFQALHAASAGSPWMFSAIVANSFGSPVVPPGLYSTLKLVLLLSLVQTKDEISDAHNHLDVLTLTSDTLNVERLMTYSLGLAARSIRHPVTGELFTSLSKDEHGAGTANIHAGSAFLAAGGVCLLGDLTFYKKDRIDILQSALDSRTVSVFIPGKKYGEDVDQLLSFPVNCNFWALADALAPSKKTNRSDSVLLASMEMGPVPPQVVDAFGLVIQCREQGGNHSLLPMTVHTLKQAILPGTPVYPACMQFTTQDYKELLAYARSLKVDMSPEAEKMIHGYYMASRRVRTSVSVTSIKLLIALAQAHTKLNLRSLVLEEDVVIAVLLCENSISLRHGASALVIPPDAVFPCDLCDLESLRRRDLALEEFHQQILQFVYNYAPGAATYIGEE</sequence>
<dbReference type="AlphaFoldDB" id="A0A556TWM8"/>
<gene>
    <name evidence="8" type="ORF">Baya_5396</name>
</gene>
<dbReference type="InterPro" id="IPR027417">
    <property type="entry name" value="P-loop_NTPase"/>
</dbReference>
<dbReference type="FunFam" id="3.40.50.300:FF:001155">
    <property type="entry name" value="minichromosome maintenance domain-containing protein 2"/>
    <property type="match status" value="1"/>
</dbReference>
<evidence type="ECO:0000256" key="4">
    <source>
        <dbReference type="ARBA" id="ARBA00023254"/>
    </source>
</evidence>
<dbReference type="GO" id="GO:0005634">
    <property type="term" value="C:nucleus"/>
    <property type="evidence" value="ECO:0007669"/>
    <property type="project" value="TreeGrafter"/>
</dbReference>
<evidence type="ECO:0000256" key="2">
    <source>
        <dbReference type="ARBA" id="ARBA00022763"/>
    </source>
</evidence>
<dbReference type="Pfam" id="PF17855">
    <property type="entry name" value="MCM_lid"/>
    <property type="match status" value="1"/>
</dbReference>
<feature type="domain" description="MCM AAA-lid" evidence="7">
    <location>
        <begin position="339"/>
        <end position="413"/>
    </location>
</feature>
<keyword evidence="3" id="KW-0234">DNA repair</keyword>
<protein>
    <recommendedName>
        <fullName evidence="6">Minichromosome maintenance domain-containing protein 2</fullName>
    </recommendedName>
</protein>
<dbReference type="GO" id="GO:0000727">
    <property type="term" value="P:double-strand break repair via break-induced replication"/>
    <property type="evidence" value="ECO:0007669"/>
    <property type="project" value="TreeGrafter"/>
</dbReference>
<dbReference type="GO" id="GO:0003677">
    <property type="term" value="F:DNA binding"/>
    <property type="evidence" value="ECO:0007669"/>
    <property type="project" value="InterPro"/>
</dbReference>
<evidence type="ECO:0000259" key="7">
    <source>
        <dbReference type="Pfam" id="PF17855"/>
    </source>
</evidence>
<evidence type="ECO:0000313" key="9">
    <source>
        <dbReference type="Proteomes" id="UP000319801"/>
    </source>
</evidence>
<dbReference type="PANTHER" id="PTHR11630:SF75">
    <property type="entry name" value="MINICHROMOSOME MAINTENANCE DOMAIN-CONTAINING PROTEIN 2"/>
    <property type="match status" value="1"/>
</dbReference>
<dbReference type="EMBL" id="VCAZ01000024">
    <property type="protein sequence ID" value="TSK98482.1"/>
    <property type="molecule type" value="Genomic_DNA"/>
</dbReference>
<reference evidence="8 9" key="1">
    <citation type="journal article" date="2019" name="Genome Biol. Evol.">
        <title>Whole-Genome Sequencing of the Giant Devil Catfish, Bagarius yarrelli.</title>
        <authorList>
            <person name="Jiang W."/>
            <person name="Lv Y."/>
            <person name="Cheng L."/>
            <person name="Yang K."/>
            <person name="Chao B."/>
            <person name="Wang X."/>
            <person name="Li Y."/>
            <person name="Pan X."/>
            <person name="You X."/>
            <person name="Zhang Y."/>
            <person name="Yang J."/>
            <person name="Li J."/>
            <person name="Zhang X."/>
            <person name="Liu S."/>
            <person name="Sun C."/>
            <person name="Yang J."/>
            <person name="Shi Q."/>
        </authorList>
    </citation>
    <scope>NUCLEOTIDE SEQUENCE [LARGE SCALE GENOMIC DNA]</scope>
    <source>
        <strain evidence="8">JWS20170419001</strain>
        <tissue evidence="8">Muscle</tissue>
    </source>
</reference>
<name>A0A556TWM8_BAGYA</name>
<accession>A0A556TWM8</accession>
<dbReference type="GO" id="GO:0005524">
    <property type="term" value="F:ATP binding"/>
    <property type="evidence" value="ECO:0007669"/>
    <property type="project" value="InterPro"/>
</dbReference>
<keyword evidence="9" id="KW-1185">Reference proteome</keyword>
<dbReference type="PANTHER" id="PTHR11630">
    <property type="entry name" value="DNA REPLICATION LICENSING FACTOR MCM FAMILY MEMBER"/>
    <property type="match status" value="1"/>
</dbReference>
<keyword evidence="2" id="KW-0227">DNA damage</keyword>
<dbReference type="Gene3D" id="3.40.50.300">
    <property type="entry name" value="P-loop containing nucleotide triphosphate hydrolases"/>
    <property type="match status" value="1"/>
</dbReference>
<keyword evidence="4" id="KW-0469">Meiosis</keyword>
<dbReference type="GO" id="GO:0051321">
    <property type="term" value="P:meiotic cell cycle"/>
    <property type="evidence" value="ECO:0007669"/>
    <property type="project" value="UniProtKB-KW"/>
</dbReference>
<evidence type="ECO:0000256" key="5">
    <source>
        <dbReference type="ARBA" id="ARBA00059210"/>
    </source>
</evidence>